<dbReference type="AlphaFoldDB" id="S4PQU3"/>
<sequence length="83" mass="9988">PSITSRWRSFKKKNQFHNNRSVLSCDQIGRKSQTRQNVYICKILFSTVINKYRYCLTNQINFERSWVACYRITNVIQSYSNDK</sequence>
<evidence type="ECO:0000313" key="1">
    <source>
        <dbReference type="EMBL" id="JAA91180.1"/>
    </source>
</evidence>
<reference evidence="1" key="1">
    <citation type="journal article" date="2013" name="BMC Genomics">
        <title>Unscrambling butterfly oogenesis.</title>
        <authorList>
            <person name="Carter J.M."/>
            <person name="Baker S.C."/>
            <person name="Pink R."/>
            <person name="Carter D.R."/>
            <person name="Collins A."/>
            <person name="Tomlin J."/>
            <person name="Gibbs M."/>
            <person name="Breuker C.J."/>
        </authorList>
    </citation>
    <scope>NUCLEOTIDE SEQUENCE</scope>
    <source>
        <tissue evidence="1">Ovary</tissue>
    </source>
</reference>
<accession>S4PQU3</accession>
<organism evidence="1">
    <name type="scientific">Pararge aegeria</name>
    <name type="common">speckled wood butterfly</name>
    <dbReference type="NCBI Taxonomy" id="116150"/>
    <lineage>
        <taxon>Eukaryota</taxon>
        <taxon>Metazoa</taxon>
        <taxon>Ecdysozoa</taxon>
        <taxon>Arthropoda</taxon>
        <taxon>Hexapoda</taxon>
        <taxon>Insecta</taxon>
        <taxon>Pterygota</taxon>
        <taxon>Neoptera</taxon>
        <taxon>Endopterygota</taxon>
        <taxon>Lepidoptera</taxon>
        <taxon>Glossata</taxon>
        <taxon>Ditrysia</taxon>
        <taxon>Papilionoidea</taxon>
        <taxon>Nymphalidae</taxon>
        <taxon>Satyrinae</taxon>
        <taxon>Satyrini</taxon>
        <taxon>Parargina</taxon>
        <taxon>Pararge</taxon>
    </lineage>
</organism>
<protein>
    <submittedName>
        <fullName evidence="1">Uncharacterized protein</fullName>
    </submittedName>
</protein>
<name>S4PQU3_9NEOP</name>
<proteinExistence type="predicted"/>
<feature type="non-terminal residue" evidence="1">
    <location>
        <position position="1"/>
    </location>
</feature>
<dbReference type="EMBL" id="GAIX01001380">
    <property type="protein sequence ID" value="JAA91180.1"/>
    <property type="molecule type" value="Transcribed_RNA"/>
</dbReference>
<reference evidence="1" key="2">
    <citation type="submission" date="2013-05" db="EMBL/GenBank/DDBJ databases">
        <authorList>
            <person name="Carter J.-M."/>
            <person name="Baker S.C."/>
            <person name="Pink R."/>
            <person name="Carter D.R.F."/>
            <person name="Collins A."/>
            <person name="Tomlin J."/>
            <person name="Gibbs M."/>
            <person name="Breuker C.J."/>
        </authorList>
    </citation>
    <scope>NUCLEOTIDE SEQUENCE</scope>
    <source>
        <tissue evidence="1">Ovary</tissue>
    </source>
</reference>